<dbReference type="EMBL" id="NCKW01002700">
    <property type="protein sequence ID" value="POM77342.1"/>
    <property type="molecule type" value="Genomic_DNA"/>
</dbReference>
<accession>A0A2P4YHP7</accession>
<feature type="compositionally biased region" description="Polar residues" evidence="1">
    <location>
        <begin position="80"/>
        <end position="91"/>
    </location>
</feature>
<protein>
    <submittedName>
        <fullName evidence="3">Reverse transcriptase</fullName>
    </submittedName>
</protein>
<organism evidence="3 4">
    <name type="scientific">Phytophthora palmivora</name>
    <dbReference type="NCBI Taxonomy" id="4796"/>
    <lineage>
        <taxon>Eukaryota</taxon>
        <taxon>Sar</taxon>
        <taxon>Stramenopiles</taxon>
        <taxon>Oomycota</taxon>
        <taxon>Peronosporomycetes</taxon>
        <taxon>Peronosporales</taxon>
        <taxon>Peronosporaceae</taxon>
        <taxon>Phytophthora</taxon>
    </lineage>
</organism>
<evidence type="ECO:0000313" key="4">
    <source>
        <dbReference type="Proteomes" id="UP000237271"/>
    </source>
</evidence>
<evidence type="ECO:0000256" key="1">
    <source>
        <dbReference type="SAM" id="MobiDB-lite"/>
    </source>
</evidence>
<evidence type="ECO:0000259" key="2">
    <source>
        <dbReference type="Pfam" id="PF07727"/>
    </source>
</evidence>
<feature type="region of interest" description="Disordered" evidence="1">
    <location>
        <begin position="44"/>
        <end position="101"/>
    </location>
</feature>
<proteinExistence type="predicted"/>
<sequence length="212" mass="23846">RKAYRLLEVSDGSIVISRSVTFAEAPTVKVPRDAMEGVFDITNDDDAEDINNEAGAEEGFRTPPTRPRQEPACEEHDGSSHSVPTRGSSTPGRDGEEEWMVRPVGKRRGVVPSHYSNHCGLWGCIYCLHTEDNDGERAVTYDEVMKSKYNGEWLRAMESEMKSLEDHQTWTLVDMPSDEKAIGCKWGFRIKRDPNGNIVKFKARLVAKGFPQ</sequence>
<dbReference type="AlphaFoldDB" id="A0A2P4YHP7"/>
<comment type="caution">
    <text evidence="3">The sequence shown here is derived from an EMBL/GenBank/DDBJ whole genome shotgun (WGS) entry which is preliminary data.</text>
</comment>
<evidence type="ECO:0000313" key="3">
    <source>
        <dbReference type="EMBL" id="POM77342.1"/>
    </source>
</evidence>
<name>A0A2P4YHP7_9STRA</name>
<dbReference type="Proteomes" id="UP000237271">
    <property type="component" value="Unassembled WGS sequence"/>
</dbReference>
<feature type="compositionally biased region" description="Basic and acidic residues" evidence="1">
    <location>
        <begin position="67"/>
        <end position="79"/>
    </location>
</feature>
<dbReference type="OrthoDB" id="77105at2759"/>
<keyword evidence="3" id="KW-0548">Nucleotidyltransferase</keyword>
<feature type="non-terminal residue" evidence="3">
    <location>
        <position position="1"/>
    </location>
</feature>
<gene>
    <name evidence="3" type="ORF">PHPALM_5284</name>
</gene>
<dbReference type="InterPro" id="IPR013103">
    <property type="entry name" value="RVT_2"/>
</dbReference>
<dbReference type="GO" id="GO:0003964">
    <property type="term" value="F:RNA-directed DNA polymerase activity"/>
    <property type="evidence" value="ECO:0007669"/>
    <property type="project" value="UniProtKB-KW"/>
</dbReference>
<dbReference type="Pfam" id="PF07727">
    <property type="entry name" value="RVT_2"/>
    <property type="match status" value="1"/>
</dbReference>
<feature type="domain" description="Reverse transcriptase Ty1/copia-type" evidence="2">
    <location>
        <begin position="168"/>
        <end position="212"/>
    </location>
</feature>
<reference evidence="3 4" key="1">
    <citation type="journal article" date="2017" name="Genome Biol. Evol.">
        <title>Phytophthora megakarya and P. palmivora, closely related causal agents of cacao black pod rot, underwent increases in genome sizes and gene numbers by different mechanisms.</title>
        <authorList>
            <person name="Ali S.S."/>
            <person name="Shao J."/>
            <person name="Lary D.J."/>
            <person name="Kronmiller B."/>
            <person name="Shen D."/>
            <person name="Strem M.D."/>
            <person name="Amoako-Attah I."/>
            <person name="Akrofi A.Y."/>
            <person name="Begoude B.A."/>
            <person name="Ten Hoopen G.M."/>
            <person name="Coulibaly K."/>
            <person name="Kebe B.I."/>
            <person name="Melnick R.L."/>
            <person name="Guiltinan M.J."/>
            <person name="Tyler B.M."/>
            <person name="Meinhardt L.W."/>
            <person name="Bailey B.A."/>
        </authorList>
    </citation>
    <scope>NUCLEOTIDE SEQUENCE [LARGE SCALE GENOMIC DNA]</scope>
    <source>
        <strain evidence="4">sbr112.9</strain>
    </source>
</reference>
<keyword evidence="3" id="KW-0695">RNA-directed DNA polymerase</keyword>
<keyword evidence="3" id="KW-0808">Transferase</keyword>
<keyword evidence="4" id="KW-1185">Reference proteome</keyword>